<dbReference type="OMA" id="GITWCTG"/>
<feature type="non-terminal residue" evidence="10">
    <location>
        <position position="1"/>
    </location>
</feature>
<dbReference type="EMBL" id="KB200294">
    <property type="protein sequence ID" value="ESP02279.1"/>
    <property type="molecule type" value="Genomic_DNA"/>
</dbReference>
<dbReference type="AlphaFoldDB" id="V4AE30"/>
<dbReference type="PANTHER" id="PTHR13322:SF2">
    <property type="entry name" value="INTEGRATOR COMPLEX SUBUNIT 7"/>
    <property type="match status" value="1"/>
</dbReference>
<dbReference type="Pfam" id="PF22965">
    <property type="entry name" value="INTS7_C"/>
    <property type="match status" value="1"/>
</dbReference>
<reference evidence="10 11" key="1">
    <citation type="journal article" date="2013" name="Nature">
        <title>Insights into bilaterian evolution from three spiralian genomes.</title>
        <authorList>
            <person name="Simakov O."/>
            <person name="Marletaz F."/>
            <person name="Cho S.J."/>
            <person name="Edsinger-Gonzales E."/>
            <person name="Havlak P."/>
            <person name="Hellsten U."/>
            <person name="Kuo D.H."/>
            <person name="Larsson T."/>
            <person name="Lv J."/>
            <person name="Arendt D."/>
            <person name="Savage R."/>
            <person name="Osoegawa K."/>
            <person name="de Jong P."/>
            <person name="Grimwood J."/>
            <person name="Chapman J.A."/>
            <person name="Shapiro H."/>
            <person name="Aerts A."/>
            <person name="Otillar R.P."/>
            <person name="Terry A.Y."/>
            <person name="Boore J.L."/>
            <person name="Grigoriev I.V."/>
            <person name="Lindberg D.R."/>
            <person name="Seaver E.C."/>
            <person name="Weisblat D.A."/>
            <person name="Putnam N.H."/>
            <person name="Rokhsar D.S."/>
        </authorList>
    </citation>
    <scope>NUCLEOTIDE SEQUENCE [LARGE SCALE GENOMIC DNA]</scope>
</reference>
<dbReference type="InterPro" id="IPR033060">
    <property type="entry name" value="INTS7"/>
</dbReference>
<dbReference type="GO" id="GO:0005737">
    <property type="term" value="C:cytoplasm"/>
    <property type="evidence" value="ECO:0007669"/>
    <property type="project" value="UniProtKB-SubCell"/>
</dbReference>
<evidence type="ECO:0000256" key="6">
    <source>
        <dbReference type="ARBA" id="ARBA00023242"/>
    </source>
</evidence>
<dbReference type="STRING" id="225164.V4AE30"/>
<sequence>TSISENVTAEQEQDANSALTELDKGLRSNKIGSQCEAVVKFPKLFEKYPFPILINSALLKLADVFRAGNNFIRLCILKVTQQSEKHLDKIINVDEFIKRIFTVLHSNDPVARAITLRTLGSIAGIISEKKNVHHSITMSLDSHDTVEVEAAIFAANHFSAVSKVFAAGICNKLAEMISGLATPVDMKLQLILIFQHMHHDITTAAKVKKMCTSLLECYPACRFVILTLDTMTQLAVRSLFSVQEHVELLLKYLQTDCRQPVKLICLKNLKQLAKISSHMWKGEYIETIAEFTLSTPSIVLKINSINILNSICNTVAVRLIPVLPGNLIKLMKICQEYCYHDNLALSTKTVQLLTLLAGSKRKSHLIICLDLSEEITIIQTHLILLIGNNICPIQELKSSLQCAIRVCKVSPLHCEGFVETMANLLPQAQGKEAELLCECLASIGDNNNNNIQLAVPSIISYLTDSVQTSHISNTQVYLCTLLFQASKGATIPNQIKDLILHCGETANQWLAYKIVRQAMRYGQCGIAYILLQQIKSEVASENLYYWLMALEHLCQVEIKLQDVKGDNSNLLLCSSAALEMYQKSLVALKAGCSSTFHLKFAIEYITIRIQLVQAHQQLLLTCNTFRTSPPPAIASALAASNGQDSARWSQIIAQLEKCVQEYEDLSVKISELHWSSFDADSKSLENVDILQQSCDVIKSSITTIVSLVHTGNKQQILDKDVEGSVQMALQQISYNLETTLHTTPISDMTSKVCLFIYIKLSLLSSSAKLMLQASHPYPRYFFQTLQYTAVKLAVSPQQNIHQEPISVRCDTHMTLKVEGVIHHSDSLFRQVKQVTITTKTILQSRSTASSSNTKMNEITSHFLTRTIEPHNDYFCVNFLLPFPILGIHGITIEAAIVDESGAVWNTGPKETLTVK</sequence>
<keyword evidence="11" id="KW-1185">Reference proteome</keyword>
<dbReference type="Pfam" id="PF24437">
    <property type="entry name" value="INTS7_HB"/>
    <property type="match status" value="1"/>
</dbReference>
<evidence type="ECO:0000256" key="1">
    <source>
        <dbReference type="ARBA" id="ARBA00004123"/>
    </source>
</evidence>
<organism evidence="10 11">
    <name type="scientific">Lottia gigantea</name>
    <name type="common">Giant owl limpet</name>
    <dbReference type="NCBI Taxonomy" id="225164"/>
    <lineage>
        <taxon>Eukaryota</taxon>
        <taxon>Metazoa</taxon>
        <taxon>Spiralia</taxon>
        <taxon>Lophotrochozoa</taxon>
        <taxon>Mollusca</taxon>
        <taxon>Gastropoda</taxon>
        <taxon>Patellogastropoda</taxon>
        <taxon>Lottioidea</taxon>
        <taxon>Lottiidae</taxon>
        <taxon>Lottia</taxon>
    </lineage>
</organism>
<dbReference type="GO" id="GO:0032039">
    <property type="term" value="C:integrator complex"/>
    <property type="evidence" value="ECO:0007669"/>
    <property type="project" value="InterPro"/>
</dbReference>
<gene>
    <name evidence="10" type="ORF">LOTGIDRAFT_91873</name>
</gene>
<dbReference type="InterPro" id="IPR016024">
    <property type="entry name" value="ARM-type_fold"/>
</dbReference>
<protein>
    <recommendedName>
        <fullName evidence="4">Integrator complex subunit 7</fullName>
    </recommendedName>
</protein>
<feature type="domain" description="Integrator complex subunit 7 N-terminal" evidence="8">
    <location>
        <begin position="19"/>
        <end position="523"/>
    </location>
</feature>
<accession>V4AE30</accession>
<feature type="non-terminal residue" evidence="10">
    <location>
        <position position="915"/>
    </location>
</feature>
<keyword evidence="5" id="KW-0963">Cytoplasm</keyword>
<evidence type="ECO:0000256" key="3">
    <source>
        <dbReference type="ARBA" id="ARBA00008565"/>
    </source>
</evidence>
<name>V4AE30_LOTGI</name>
<dbReference type="KEGG" id="lgi:LOTGIDRAFT_91873"/>
<dbReference type="InterPro" id="IPR056517">
    <property type="entry name" value="INTS7_HB"/>
</dbReference>
<proteinExistence type="inferred from homology"/>
<evidence type="ECO:0000259" key="8">
    <source>
        <dbReference type="Pfam" id="PF24436"/>
    </source>
</evidence>
<keyword evidence="6" id="KW-0539">Nucleus</keyword>
<evidence type="ECO:0000256" key="4">
    <source>
        <dbReference type="ARBA" id="ARBA00015336"/>
    </source>
</evidence>
<comment type="subcellular location">
    <subcellularLocation>
        <location evidence="2">Cytoplasm</location>
    </subcellularLocation>
    <subcellularLocation>
        <location evidence="1">Nucleus</location>
    </subcellularLocation>
</comment>
<evidence type="ECO:0000256" key="5">
    <source>
        <dbReference type="ARBA" id="ARBA00022490"/>
    </source>
</evidence>
<dbReference type="InterPro" id="IPR054519">
    <property type="entry name" value="INTS7_C"/>
</dbReference>
<dbReference type="OrthoDB" id="1921953at2759"/>
<evidence type="ECO:0000256" key="2">
    <source>
        <dbReference type="ARBA" id="ARBA00004496"/>
    </source>
</evidence>
<dbReference type="Proteomes" id="UP000030746">
    <property type="component" value="Unassembled WGS sequence"/>
</dbReference>
<evidence type="ECO:0000313" key="10">
    <source>
        <dbReference type="EMBL" id="ESP02279.1"/>
    </source>
</evidence>
<dbReference type="RefSeq" id="XP_009046987.1">
    <property type="nucleotide sequence ID" value="XM_009048739.1"/>
</dbReference>
<dbReference type="SUPFAM" id="SSF48371">
    <property type="entry name" value="ARM repeat"/>
    <property type="match status" value="1"/>
</dbReference>
<dbReference type="HOGENOM" id="CLU_013157_0_0_1"/>
<evidence type="ECO:0000313" key="11">
    <source>
        <dbReference type="Proteomes" id="UP000030746"/>
    </source>
</evidence>
<dbReference type="GO" id="GO:0034472">
    <property type="term" value="P:snRNA 3'-end processing"/>
    <property type="evidence" value="ECO:0007669"/>
    <property type="project" value="TreeGrafter"/>
</dbReference>
<dbReference type="InterPro" id="IPR056516">
    <property type="entry name" value="INTS7_N"/>
</dbReference>
<dbReference type="Pfam" id="PF24436">
    <property type="entry name" value="INTS7_N"/>
    <property type="match status" value="1"/>
</dbReference>
<feature type="domain" description="Integrator complex subunit 7 C-terminal" evidence="7">
    <location>
        <begin position="791"/>
        <end position="904"/>
    </location>
</feature>
<evidence type="ECO:0000259" key="7">
    <source>
        <dbReference type="Pfam" id="PF22965"/>
    </source>
</evidence>
<comment type="similarity">
    <text evidence="3">Belongs to the Integrator subunit 7 family.</text>
</comment>
<evidence type="ECO:0000259" key="9">
    <source>
        <dbReference type="Pfam" id="PF24437"/>
    </source>
</evidence>
<dbReference type="GeneID" id="20252930"/>
<dbReference type="CTD" id="20252930"/>
<dbReference type="PANTHER" id="PTHR13322">
    <property type="entry name" value="C1ORF73 PROTEIN"/>
    <property type="match status" value="1"/>
</dbReference>
<feature type="domain" description="Integrator complex subunit 7 helical bundle" evidence="9">
    <location>
        <begin position="526"/>
        <end position="703"/>
    </location>
</feature>